<feature type="domain" description="CheW-like" evidence="2">
    <location>
        <begin position="32"/>
        <end position="95"/>
    </location>
</feature>
<evidence type="ECO:0000313" key="5">
    <source>
        <dbReference type="Proteomes" id="UP000199068"/>
    </source>
</evidence>
<dbReference type="STRING" id="1121325.SAMN04515677_101532"/>
<evidence type="ECO:0000313" key="4">
    <source>
        <dbReference type="EMBL" id="SDL33230.1"/>
    </source>
</evidence>
<keyword evidence="1" id="KW-0175">Coiled coil</keyword>
<reference evidence="4 5" key="1">
    <citation type="submission" date="2016-10" db="EMBL/GenBank/DDBJ databases">
        <authorList>
            <person name="de Groot N.N."/>
        </authorList>
    </citation>
    <scope>NUCLEOTIDE SEQUENCE [LARGE SCALE GENOMIC DNA]</scope>
    <source>
        <strain evidence="4 5">DSM 797</strain>
    </source>
</reference>
<dbReference type="AlphaFoldDB" id="A0A1G9J6T7"/>
<evidence type="ECO:0000259" key="2">
    <source>
        <dbReference type="Pfam" id="PF01584"/>
    </source>
</evidence>
<proteinExistence type="predicted"/>
<dbReference type="EMBL" id="FNGW01000001">
    <property type="protein sequence ID" value="SDL33230.1"/>
    <property type="molecule type" value="Genomic_DNA"/>
</dbReference>
<evidence type="ECO:0000259" key="3">
    <source>
        <dbReference type="Pfam" id="PF13682"/>
    </source>
</evidence>
<dbReference type="GO" id="GO:0007165">
    <property type="term" value="P:signal transduction"/>
    <property type="evidence" value="ECO:0007669"/>
    <property type="project" value="InterPro"/>
</dbReference>
<accession>A0A1G9J6T7</accession>
<dbReference type="Pfam" id="PF01584">
    <property type="entry name" value="CheW"/>
    <property type="match status" value="1"/>
</dbReference>
<keyword evidence="5" id="KW-1185">Reference proteome</keyword>
<feature type="domain" description="Chemoreceptor zinc-binding" evidence="3">
    <location>
        <begin position="111"/>
        <end position="174"/>
    </location>
</feature>
<dbReference type="InterPro" id="IPR036061">
    <property type="entry name" value="CheW-like_dom_sf"/>
</dbReference>
<dbReference type="Proteomes" id="UP000199068">
    <property type="component" value="Unassembled WGS sequence"/>
</dbReference>
<organism evidence="4 5">
    <name type="scientific">Romboutsia lituseburensis DSM 797</name>
    <dbReference type="NCBI Taxonomy" id="1121325"/>
    <lineage>
        <taxon>Bacteria</taxon>
        <taxon>Bacillati</taxon>
        <taxon>Bacillota</taxon>
        <taxon>Clostridia</taxon>
        <taxon>Peptostreptococcales</taxon>
        <taxon>Peptostreptococcaceae</taxon>
        <taxon>Romboutsia</taxon>
    </lineage>
</organism>
<dbReference type="Gene3D" id="1.20.120.30">
    <property type="entry name" value="Aspartate receptor, ligand-binding domain"/>
    <property type="match status" value="1"/>
</dbReference>
<dbReference type="InterPro" id="IPR002545">
    <property type="entry name" value="CheW-lke_dom"/>
</dbReference>
<feature type="coiled-coil region" evidence="1">
    <location>
        <begin position="180"/>
        <end position="207"/>
    </location>
</feature>
<dbReference type="Pfam" id="PF13682">
    <property type="entry name" value="CZB"/>
    <property type="match status" value="1"/>
</dbReference>
<sequence>MNTYTLYDINMYSYSCMKGILIMINEEVLPHVIFRVANNLYAIDSNVTVTLTELPNDITPIQKKQACELGIMKLRNEIVSIISMRNLFGCKSSNEEYEDFKGMIDNRKDDHIRWVNELKNSVNENRKFTLTTDPHQCTFGKWYDNFSTDIQSINFHMKKIDSPHTLLHEIAIEVEKGKKEQNEEARKKHLEELLEKAEKQYMSKVLELLDDTKNIFKDHYHDMVIVIMNKNKLIGLAVDEILTVDYFIENKTSETNFMINRPKYISAIGSTKRIDDHVFLIDEKQLFELYK</sequence>
<dbReference type="SUPFAM" id="SSF50341">
    <property type="entry name" value="CheW-like"/>
    <property type="match status" value="1"/>
</dbReference>
<evidence type="ECO:0000256" key="1">
    <source>
        <dbReference type="SAM" id="Coils"/>
    </source>
</evidence>
<protein>
    <submittedName>
        <fullName evidence="4">CheW-like domain-containing protein</fullName>
    </submittedName>
</protein>
<dbReference type="InterPro" id="IPR025991">
    <property type="entry name" value="Chemoreceptor_zinc-bind_dom"/>
</dbReference>
<name>A0A1G9J6T7_9FIRM</name>
<dbReference type="GO" id="GO:0006935">
    <property type="term" value="P:chemotaxis"/>
    <property type="evidence" value="ECO:0007669"/>
    <property type="project" value="InterPro"/>
</dbReference>
<gene>
    <name evidence="4" type="ORF">SAMN04515677_101532</name>
</gene>